<dbReference type="PROSITE" id="PS51383">
    <property type="entry name" value="YJEF_C_3"/>
    <property type="match status" value="1"/>
</dbReference>
<dbReference type="HAMAP" id="MF_01965">
    <property type="entry name" value="NADHX_dehydratase"/>
    <property type="match status" value="1"/>
</dbReference>
<comment type="similarity">
    <text evidence="18">Belongs to the NnrE/AIBP family.</text>
</comment>
<dbReference type="Pfam" id="PF03853">
    <property type="entry name" value="YjeF_N"/>
    <property type="match status" value="1"/>
</dbReference>
<evidence type="ECO:0000256" key="13">
    <source>
        <dbReference type="ARBA" id="ARBA00023268"/>
    </source>
</evidence>
<keyword evidence="13" id="KW-0511">Multifunctional enzyme</keyword>
<evidence type="ECO:0000256" key="17">
    <source>
        <dbReference type="HAMAP-Rule" id="MF_01965"/>
    </source>
</evidence>
<comment type="similarity">
    <text evidence="3 19">In the N-terminal section; belongs to the NnrE/AIBP family.</text>
</comment>
<dbReference type="SUPFAM" id="SSF64153">
    <property type="entry name" value="YjeF N-terminal domain-like"/>
    <property type="match status" value="1"/>
</dbReference>
<dbReference type="Gene3D" id="3.40.1190.20">
    <property type="match status" value="1"/>
</dbReference>
<dbReference type="SUPFAM" id="SSF53613">
    <property type="entry name" value="Ribokinase-like"/>
    <property type="match status" value="1"/>
</dbReference>
<comment type="catalytic activity">
    <reaction evidence="16 17 19">
        <text>(6S)-NADPHX + ADP = AMP + phosphate + NADPH + H(+)</text>
        <dbReference type="Rhea" id="RHEA:32235"/>
        <dbReference type="ChEBI" id="CHEBI:15378"/>
        <dbReference type="ChEBI" id="CHEBI:43474"/>
        <dbReference type="ChEBI" id="CHEBI:57783"/>
        <dbReference type="ChEBI" id="CHEBI:64076"/>
        <dbReference type="ChEBI" id="CHEBI:456215"/>
        <dbReference type="ChEBI" id="CHEBI:456216"/>
        <dbReference type="EC" id="4.2.1.136"/>
    </reaction>
</comment>
<evidence type="ECO:0000256" key="18">
    <source>
        <dbReference type="HAMAP-Rule" id="MF_01966"/>
    </source>
</evidence>
<evidence type="ECO:0000256" key="11">
    <source>
        <dbReference type="ARBA" id="ARBA00023235"/>
    </source>
</evidence>
<dbReference type="InterPro" id="IPR030677">
    <property type="entry name" value="Nnr"/>
</dbReference>
<evidence type="ECO:0000256" key="1">
    <source>
        <dbReference type="ARBA" id="ARBA00000013"/>
    </source>
</evidence>
<comment type="similarity">
    <text evidence="17">Belongs to the NnrD/CARKD family.</text>
</comment>
<feature type="binding site" evidence="18">
    <location>
        <position position="175"/>
    </location>
    <ligand>
        <name>(6S)-NADPHX</name>
        <dbReference type="ChEBI" id="CHEBI:64076"/>
    </ligand>
</feature>
<feature type="binding site" evidence="17">
    <location>
        <position position="469"/>
    </location>
    <ligand>
        <name>(6S)-NADPHX</name>
        <dbReference type="ChEBI" id="CHEBI:64076"/>
    </ligand>
</feature>
<dbReference type="PROSITE" id="PS01050">
    <property type="entry name" value="YJEF_C_2"/>
    <property type="match status" value="1"/>
</dbReference>
<keyword evidence="11 18" id="KW-0413">Isomerase</keyword>
<name>A0A563VM63_9CYAN</name>
<comment type="cofactor">
    <cofactor evidence="18 19">
        <name>K(+)</name>
        <dbReference type="ChEBI" id="CHEBI:29103"/>
    </cofactor>
    <text evidence="18 19">Binds 1 potassium ion per subunit.</text>
</comment>
<evidence type="ECO:0000256" key="12">
    <source>
        <dbReference type="ARBA" id="ARBA00023239"/>
    </source>
</evidence>
<feature type="binding site" evidence="18">
    <location>
        <position position="142"/>
    </location>
    <ligand>
        <name>K(+)</name>
        <dbReference type="ChEBI" id="CHEBI:29103"/>
    </ligand>
</feature>
<dbReference type="EC" id="4.2.1.136" evidence="19"/>
<dbReference type="Proteomes" id="UP000320055">
    <property type="component" value="Unassembled WGS sequence"/>
</dbReference>
<dbReference type="Gene3D" id="3.40.50.10260">
    <property type="entry name" value="YjeF N-terminal domain"/>
    <property type="match status" value="1"/>
</dbReference>
<sequence length="532" mass="57118">MRNEHNIKVGAQGNLRPRINIKDTIVVSAQQMRDIEGRIFARGMPVPALMEKAAGLCFKQIQILYPKPKVSHVGIIVGPGHNGGDALVVARELHLAGYQVKVYRPITKLKELTASHAQYVASLGIPFGEEIDILSECELIIDGLFGFGLTLSLDGKIAEAVDRLNNWGKAVVSIDLPSGIHTDTGEVLGTAVKATHTLCLGLWKQAFFQEQGVEYIGKALKLDFGIPEADIKAIIPENNLIQQITPQLAKQFLPLPRPQVTHKYQQGSLLLICGSRRYPGAAILNALGARASGVGMLSVAVPESLRHLLISQLPEALIIGCPETPSGAIASLPLSDAELAKFDTIGSGSGLTVEAQPIIERIINLSCPLILDADALNIVAKLAANKMPNIWQSRAGITIMTPHLGEFKRLFPDINHPEKERIRAVQQAAQNSNSMVLLKGAKTVIAHPNNSVWVVPESTSALARGGSGDVLTGLLSGLIAQQKGNLQNTFNTVALAAYWHAQAGIKAAKERTELGVDAFTLSSYLSLVWGNN</sequence>
<dbReference type="InterPro" id="IPR036652">
    <property type="entry name" value="YjeF_N_dom_sf"/>
</dbReference>
<evidence type="ECO:0000256" key="6">
    <source>
        <dbReference type="ARBA" id="ARBA00022741"/>
    </source>
</evidence>
<dbReference type="GO" id="GO:0046872">
    <property type="term" value="F:metal ion binding"/>
    <property type="evidence" value="ECO:0007669"/>
    <property type="project" value="UniProtKB-UniRule"/>
</dbReference>
<evidence type="ECO:0000256" key="16">
    <source>
        <dbReference type="ARBA" id="ARBA00049209"/>
    </source>
</evidence>
<keyword evidence="9 18" id="KW-0630">Potassium</keyword>
<keyword evidence="12 17" id="KW-0456">Lyase</keyword>
<feature type="binding site" evidence="17">
    <location>
        <position position="403"/>
    </location>
    <ligand>
        <name>(6S)-NADPHX</name>
        <dbReference type="ChEBI" id="CHEBI:64076"/>
    </ligand>
</feature>
<reference evidence="22 23" key="1">
    <citation type="submission" date="2019-01" db="EMBL/GenBank/DDBJ databases">
        <authorList>
            <person name="Brito A."/>
        </authorList>
    </citation>
    <scope>NUCLEOTIDE SEQUENCE [LARGE SCALE GENOMIC DNA]</scope>
    <source>
        <strain evidence="22">1</strain>
    </source>
</reference>
<dbReference type="RefSeq" id="WP_144870426.1">
    <property type="nucleotide sequence ID" value="NZ_LR213900.1"/>
</dbReference>
<keyword evidence="8 17" id="KW-0521">NADP</keyword>
<keyword evidence="23" id="KW-1185">Reference proteome</keyword>
<evidence type="ECO:0000256" key="7">
    <source>
        <dbReference type="ARBA" id="ARBA00022840"/>
    </source>
</evidence>
<dbReference type="GO" id="GO:0052855">
    <property type="term" value="F:ADP-dependent NAD(P)H-hydrate dehydratase activity"/>
    <property type="evidence" value="ECO:0007669"/>
    <property type="project" value="UniProtKB-UniRule"/>
</dbReference>
<feature type="domain" description="YjeF C-terminal" evidence="20">
    <location>
        <begin position="246"/>
        <end position="532"/>
    </location>
</feature>
<evidence type="ECO:0000313" key="23">
    <source>
        <dbReference type="Proteomes" id="UP000320055"/>
    </source>
</evidence>
<evidence type="ECO:0000256" key="10">
    <source>
        <dbReference type="ARBA" id="ARBA00023027"/>
    </source>
</evidence>
<feature type="binding site" evidence="17">
    <location>
        <position position="281"/>
    </location>
    <ligand>
        <name>(6S)-NADPHX</name>
        <dbReference type="ChEBI" id="CHEBI:64076"/>
    </ligand>
</feature>
<feature type="binding site" evidence="17">
    <location>
        <begin position="439"/>
        <end position="443"/>
    </location>
    <ligand>
        <name>AMP</name>
        <dbReference type="ChEBI" id="CHEBI:456215"/>
    </ligand>
</feature>
<feature type="binding site" evidence="18">
    <location>
        <begin position="81"/>
        <end position="85"/>
    </location>
    <ligand>
        <name>(6S)-NADPHX</name>
        <dbReference type="ChEBI" id="CHEBI:64076"/>
    </ligand>
</feature>
<gene>
    <name evidence="22" type="primary">nnr</name>
    <name evidence="17" type="synonym">nnrD</name>
    <name evidence="18" type="synonym">nnrE</name>
    <name evidence="22" type="ORF">H1P_1490006</name>
</gene>
<keyword evidence="5 18" id="KW-0479">Metal-binding</keyword>
<evidence type="ECO:0000256" key="3">
    <source>
        <dbReference type="ARBA" id="ARBA00006001"/>
    </source>
</evidence>
<comment type="cofactor">
    <cofactor evidence="17">
        <name>Mg(2+)</name>
        <dbReference type="ChEBI" id="CHEBI:18420"/>
    </cofactor>
</comment>
<evidence type="ECO:0000256" key="19">
    <source>
        <dbReference type="PIRNR" id="PIRNR017184"/>
    </source>
</evidence>
<proteinExistence type="inferred from homology"/>
<comment type="catalytic activity">
    <reaction evidence="2 18 19">
        <text>(6R)-NADPHX = (6S)-NADPHX</text>
        <dbReference type="Rhea" id="RHEA:32227"/>
        <dbReference type="ChEBI" id="CHEBI:64076"/>
        <dbReference type="ChEBI" id="CHEBI:64077"/>
        <dbReference type="EC" id="5.1.99.6"/>
    </reaction>
</comment>
<comment type="function">
    <text evidence="14 19">Bifunctional enzyme that catalyzes the epimerization of the S- and R-forms of NAD(P)HX and the dehydration of the S-form of NAD(P)HX at the expense of ADP, which is converted to AMP. This allows the repair of both epimers of NAD(P)HX, a damaged form of NAD(P)H that is a result of enzymatic or heat-dependent hydration.</text>
</comment>
<dbReference type="OrthoDB" id="9806925at2"/>
<evidence type="ECO:0000259" key="20">
    <source>
        <dbReference type="PROSITE" id="PS51383"/>
    </source>
</evidence>
<feature type="binding site" evidence="18">
    <location>
        <position position="82"/>
    </location>
    <ligand>
        <name>K(+)</name>
        <dbReference type="ChEBI" id="CHEBI:29103"/>
    </ligand>
</feature>
<comment type="catalytic activity">
    <reaction evidence="1 18 19">
        <text>(6R)-NADHX = (6S)-NADHX</text>
        <dbReference type="Rhea" id="RHEA:32215"/>
        <dbReference type="ChEBI" id="CHEBI:64074"/>
        <dbReference type="ChEBI" id="CHEBI:64075"/>
        <dbReference type="EC" id="5.1.99.6"/>
    </reaction>
</comment>
<dbReference type="EMBL" id="CAACVJ010000056">
    <property type="protein sequence ID" value="VEP12423.1"/>
    <property type="molecule type" value="Genomic_DNA"/>
</dbReference>
<dbReference type="NCBIfam" id="TIGR00196">
    <property type="entry name" value="yjeF_cterm"/>
    <property type="match status" value="1"/>
</dbReference>
<dbReference type="InterPro" id="IPR017953">
    <property type="entry name" value="Carbohydrate_kinase_pred_CS"/>
</dbReference>
<feature type="binding site" evidence="17">
    <location>
        <position position="350"/>
    </location>
    <ligand>
        <name>(6S)-NADPHX</name>
        <dbReference type="ChEBI" id="CHEBI:64076"/>
    </ligand>
</feature>
<evidence type="ECO:0000256" key="9">
    <source>
        <dbReference type="ARBA" id="ARBA00022958"/>
    </source>
</evidence>
<dbReference type="PANTHER" id="PTHR12592">
    <property type="entry name" value="ATP-DEPENDENT (S)-NAD(P)H-HYDRATE DEHYDRATASE FAMILY MEMBER"/>
    <property type="match status" value="1"/>
</dbReference>
<dbReference type="PANTHER" id="PTHR12592:SF0">
    <property type="entry name" value="ATP-DEPENDENT (S)-NAD(P)H-HYDRATE DEHYDRATASE"/>
    <property type="match status" value="1"/>
</dbReference>
<organism evidence="22 23">
    <name type="scientific">Hyella patelloides LEGE 07179</name>
    <dbReference type="NCBI Taxonomy" id="945734"/>
    <lineage>
        <taxon>Bacteria</taxon>
        <taxon>Bacillati</taxon>
        <taxon>Cyanobacteriota</taxon>
        <taxon>Cyanophyceae</taxon>
        <taxon>Pleurocapsales</taxon>
        <taxon>Hyellaceae</taxon>
        <taxon>Hyella</taxon>
    </lineage>
</organism>
<dbReference type="GO" id="GO:0052856">
    <property type="term" value="F:NAD(P)HX epimerase activity"/>
    <property type="evidence" value="ECO:0007669"/>
    <property type="project" value="UniProtKB-UniRule"/>
</dbReference>
<feature type="binding site" evidence="17">
    <location>
        <position position="468"/>
    </location>
    <ligand>
        <name>AMP</name>
        <dbReference type="ChEBI" id="CHEBI:456215"/>
    </ligand>
</feature>
<dbReference type="GO" id="GO:0005524">
    <property type="term" value="F:ATP binding"/>
    <property type="evidence" value="ECO:0007669"/>
    <property type="project" value="UniProtKB-UniRule"/>
</dbReference>
<dbReference type="CDD" id="cd01171">
    <property type="entry name" value="YXKO-related"/>
    <property type="match status" value="1"/>
</dbReference>
<evidence type="ECO:0000256" key="15">
    <source>
        <dbReference type="ARBA" id="ARBA00048238"/>
    </source>
</evidence>
<dbReference type="NCBIfam" id="TIGR00197">
    <property type="entry name" value="yjeF_nterm"/>
    <property type="match status" value="1"/>
</dbReference>
<dbReference type="InterPro" id="IPR004443">
    <property type="entry name" value="YjeF_N_dom"/>
</dbReference>
<dbReference type="InterPro" id="IPR000631">
    <property type="entry name" value="CARKD"/>
</dbReference>
<comment type="subunit">
    <text evidence="17">Homotetramer.</text>
</comment>
<dbReference type="CDD" id="cd01653">
    <property type="entry name" value="GATase1"/>
    <property type="match status" value="1"/>
</dbReference>
<dbReference type="PIRSF" id="PIRSF017184">
    <property type="entry name" value="Nnr"/>
    <property type="match status" value="1"/>
</dbReference>
<dbReference type="GO" id="GO:0046496">
    <property type="term" value="P:nicotinamide nucleotide metabolic process"/>
    <property type="evidence" value="ECO:0007669"/>
    <property type="project" value="UniProtKB-UniRule"/>
</dbReference>
<comment type="caution">
    <text evidence="18">Lacks conserved residue(s) required for the propagation of feature annotation.</text>
</comment>
<dbReference type="AlphaFoldDB" id="A0A563VM63"/>
<evidence type="ECO:0000256" key="8">
    <source>
        <dbReference type="ARBA" id="ARBA00022857"/>
    </source>
</evidence>
<evidence type="ECO:0000256" key="2">
    <source>
        <dbReference type="ARBA" id="ARBA00000909"/>
    </source>
</evidence>
<comment type="similarity">
    <text evidence="4 19">In the C-terminal section; belongs to the NnrD/CARKD family.</text>
</comment>
<evidence type="ECO:0000256" key="5">
    <source>
        <dbReference type="ARBA" id="ARBA00022723"/>
    </source>
</evidence>
<comment type="function">
    <text evidence="17">Catalyzes the dehydration of the S-form of NAD(P)HX at the expense of ADP, which is converted to AMP. Together with NAD(P)HX epimerase, which catalyzes the epimerization of the S- and R-forms, the enzyme allows the repair of both epimers of NAD(P)HX, a damaged form of NAD(P)H that is a result of enzymatic or heat-dependent hydration.</text>
</comment>
<feature type="binding site" evidence="18">
    <location>
        <begin position="146"/>
        <end position="152"/>
    </location>
    <ligand>
        <name>(6S)-NADPHX</name>
        <dbReference type="ChEBI" id="CHEBI:64076"/>
    </ligand>
</feature>
<evidence type="ECO:0000256" key="4">
    <source>
        <dbReference type="ARBA" id="ARBA00009524"/>
    </source>
</evidence>
<evidence type="ECO:0000259" key="21">
    <source>
        <dbReference type="PROSITE" id="PS51385"/>
    </source>
</evidence>
<accession>A0A563VM63</accession>
<dbReference type="GO" id="GO:0110051">
    <property type="term" value="P:metabolite repair"/>
    <property type="evidence" value="ECO:0007669"/>
    <property type="project" value="TreeGrafter"/>
</dbReference>
<comment type="function">
    <text evidence="18">Catalyzes the epimerization of the S- and R-forms of NAD(P)HX, a damaged form of NAD(P)H that is a result of enzymatic or heat-dependent hydration. This is a prerequisite for the S-specific NAD(P)H-hydrate dehydratase to allow the repair of both epimers of NAD(P)HX.</text>
</comment>
<evidence type="ECO:0000256" key="14">
    <source>
        <dbReference type="ARBA" id="ARBA00025153"/>
    </source>
</evidence>
<dbReference type="EC" id="5.1.99.6" evidence="19"/>
<feature type="domain" description="YjeF N-terminal" evidence="21">
    <location>
        <begin position="32"/>
        <end position="232"/>
    </location>
</feature>
<evidence type="ECO:0000313" key="22">
    <source>
        <dbReference type="EMBL" id="VEP12423.1"/>
    </source>
</evidence>
<dbReference type="InterPro" id="IPR029056">
    <property type="entry name" value="Ribokinase-like"/>
</dbReference>
<keyword evidence="7 17" id="KW-0067">ATP-binding</keyword>
<feature type="binding site" evidence="18">
    <location>
        <position position="178"/>
    </location>
    <ligand>
        <name>K(+)</name>
        <dbReference type="ChEBI" id="CHEBI:29103"/>
    </ligand>
</feature>
<dbReference type="HAMAP" id="MF_01966">
    <property type="entry name" value="NADHX_epimerase"/>
    <property type="match status" value="1"/>
</dbReference>
<protein>
    <recommendedName>
        <fullName evidence="19">Bifunctional NAD(P)H-hydrate repair enzyme</fullName>
    </recommendedName>
    <alternativeName>
        <fullName evidence="19">Nicotinamide nucleotide repair protein</fullName>
    </alternativeName>
    <domain>
        <recommendedName>
            <fullName evidence="19">ADP-dependent (S)-NAD(P)H-hydrate dehydratase</fullName>
            <ecNumber evidence="19">4.2.1.136</ecNumber>
        </recommendedName>
        <alternativeName>
            <fullName evidence="19">ADP-dependent NAD(P)HX dehydratase</fullName>
        </alternativeName>
    </domain>
    <domain>
        <recommendedName>
            <fullName evidence="19">NAD(P)H-hydrate epimerase</fullName>
            <ecNumber evidence="19">5.1.99.6</ecNumber>
        </recommendedName>
    </domain>
</protein>
<keyword evidence="6 17" id="KW-0547">Nucleotide-binding</keyword>
<comment type="catalytic activity">
    <reaction evidence="15 17 19">
        <text>(6S)-NADHX + ADP = AMP + phosphate + NADH + H(+)</text>
        <dbReference type="Rhea" id="RHEA:32223"/>
        <dbReference type="ChEBI" id="CHEBI:15378"/>
        <dbReference type="ChEBI" id="CHEBI:43474"/>
        <dbReference type="ChEBI" id="CHEBI:57945"/>
        <dbReference type="ChEBI" id="CHEBI:64074"/>
        <dbReference type="ChEBI" id="CHEBI:456215"/>
        <dbReference type="ChEBI" id="CHEBI:456216"/>
        <dbReference type="EC" id="4.2.1.136"/>
    </reaction>
</comment>
<dbReference type="Pfam" id="PF01256">
    <property type="entry name" value="Carb_kinase"/>
    <property type="match status" value="1"/>
</dbReference>
<dbReference type="PROSITE" id="PS51385">
    <property type="entry name" value="YJEF_N"/>
    <property type="match status" value="1"/>
</dbReference>
<keyword evidence="10 17" id="KW-0520">NAD</keyword>